<proteinExistence type="predicted"/>
<gene>
    <name evidence="1" type="ORF">UFOPK1788_00212</name>
</gene>
<name>A0A6J6FMU3_9ZZZZ</name>
<protein>
    <submittedName>
        <fullName evidence="1">Unannotated protein</fullName>
    </submittedName>
</protein>
<sequence>MWHSRRVFVQINPAVPLVWRTHSSAQAGIDPVIVRFDDVDDATARALGELVKGTSTTRLAALLGARRSAELQAHCGPALRETTSPALPRIAVIGKHHQSEHIATVLAGACAGVLRGVSTSAVDVTDFDVAVLVSSFVVSPMDSQPWLAHDIPHIPIVFTESGATIGPLVRPGATACLGCVELSRVDLDEAWSAIAPQVWGRTATATIALATHAASTTLSLLTARAGKTVHLNGSTFARRTTLSSLHPRCGCQSLPGPTE</sequence>
<dbReference type="EMBL" id="CAEZUE010000014">
    <property type="protein sequence ID" value="CAB4585808.1"/>
    <property type="molecule type" value="Genomic_DNA"/>
</dbReference>
<dbReference type="AlphaFoldDB" id="A0A6J6FMU3"/>
<reference evidence="1" key="1">
    <citation type="submission" date="2020-05" db="EMBL/GenBank/DDBJ databases">
        <authorList>
            <person name="Chiriac C."/>
            <person name="Salcher M."/>
            <person name="Ghai R."/>
            <person name="Kavagutti S V."/>
        </authorList>
    </citation>
    <scope>NUCLEOTIDE SEQUENCE</scope>
</reference>
<evidence type="ECO:0000313" key="1">
    <source>
        <dbReference type="EMBL" id="CAB4585808.1"/>
    </source>
</evidence>
<accession>A0A6J6FMU3</accession>
<dbReference type="Gene3D" id="3.40.50.720">
    <property type="entry name" value="NAD(P)-binding Rossmann-like Domain"/>
    <property type="match status" value="1"/>
</dbReference>
<organism evidence="1">
    <name type="scientific">freshwater metagenome</name>
    <dbReference type="NCBI Taxonomy" id="449393"/>
    <lineage>
        <taxon>unclassified sequences</taxon>
        <taxon>metagenomes</taxon>
        <taxon>ecological metagenomes</taxon>
    </lineage>
</organism>